<dbReference type="Proteomes" id="UP000887578">
    <property type="component" value="Unplaced"/>
</dbReference>
<dbReference type="WBParaSite" id="PDA_v2.g19494.t1">
    <property type="protein sequence ID" value="PDA_v2.g19494.t1"/>
    <property type="gene ID" value="PDA_v2.g19494"/>
</dbReference>
<accession>A0A914PLX7</accession>
<protein>
    <submittedName>
        <fullName evidence="2">Uncharacterized protein</fullName>
    </submittedName>
</protein>
<evidence type="ECO:0000313" key="2">
    <source>
        <dbReference type="WBParaSite" id="PDA_v2.g19494.t1"/>
    </source>
</evidence>
<reference evidence="2" key="1">
    <citation type="submission" date="2022-11" db="UniProtKB">
        <authorList>
            <consortium name="WormBaseParasite"/>
        </authorList>
    </citation>
    <scope>IDENTIFICATION</scope>
</reference>
<evidence type="ECO:0000313" key="1">
    <source>
        <dbReference type="Proteomes" id="UP000887578"/>
    </source>
</evidence>
<keyword evidence="1" id="KW-1185">Reference proteome</keyword>
<dbReference type="AlphaFoldDB" id="A0A914PLX7"/>
<proteinExistence type="predicted"/>
<name>A0A914PLX7_9BILA</name>
<organism evidence="1 2">
    <name type="scientific">Panagrolaimus davidi</name>
    <dbReference type="NCBI Taxonomy" id="227884"/>
    <lineage>
        <taxon>Eukaryota</taxon>
        <taxon>Metazoa</taxon>
        <taxon>Ecdysozoa</taxon>
        <taxon>Nematoda</taxon>
        <taxon>Chromadorea</taxon>
        <taxon>Rhabditida</taxon>
        <taxon>Tylenchina</taxon>
        <taxon>Panagrolaimomorpha</taxon>
        <taxon>Panagrolaimoidea</taxon>
        <taxon>Panagrolaimidae</taxon>
        <taxon>Panagrolaimus</taxon>
    </lineage>
</organism>
<sequence length="66" mass="7630">MRGIKLFAINESFDFASFSDFLLNNETVSVYLSYVGVSAQYKEMVKNVIKEIKKNPSLKVPLIKYY</sequence>